<dbReference type="InterPro" id="IPR036397">
    <property type="entry name" value="RNaseH_sf"/>
</dbReference>
<dbReference type="NCBIfam" id="NF033545">
    <property type="entry name" value="transpos_IS630"/>
    <property type="match status" value="1"/>
</dbReference>
<dbReference type="SUPFAM" id="SSF53098">
    <property type="entry name" value="Ribonuclease H-like"/>
    <property type="match status" value="1"/>
</dbReference>
<dbReference type="RefSeq" id="WP_318066390.1">
    <property type="nucleotide sequence ID" value="NZ_JAWONS010000320.1"/>
</dbReference>
<reference evidence="2 3" key="1">
    <citation type="submission" date="2023-10" db="EMBL/GenBank/DDBJ databases">
        <title>A novel Glycoside Hydrolase 43-Like Enzyme from Clostrdium boliviensis is an Endo-xylanase, and a Candidate for Xylooligosaccharides Production from Different Xylan Substrates.</title>
        <authorList>
            <person name="Alvarez M.T."/>
            <person name="Rocabado-Villegas L.R."/>
            <person name="Salas-Veizaga D.M."/>
            <person name="Linares-Pasten J.A."/>
            <person name="Gudmundsdottir E.E."/>
            <person name="Hreggvidsson G.O."/>
            <person name="Adlercreutz P."/>
            <person name="Nordberg Karlsson E."/>
        </authorList>
    </citation>
    <scope>NUCLEOTIDE SEQUENCE [LARGE SCALE GENOMIC DNA]</scope>
    <source>
        <strain evidence="2 3">E-1</strain>
    </source>
</reference>
<dbReference type="EMBL" id="JAWONS010000320">
    <property type="protein sequence ID" value="MDW2800204.1"/>
    <property type="molecule type" value="Genomic_DNA"/>
</dbReference>
<dbReference type="Proteomes" id="UP001276854">
    <property type="component" value="Unassembled WGS sequence"/>
</dbReference>
<feature type="domain" description="Tc1-like transposase DDE" evidence="1">
    <location>
        <begin position="177"/>
        <end position="322"/>
    </location>
</feature>
<proteinExistence type="predicted"/>
<evidence type="ECO:0000313" key="2">
    <source>
        <dbReference type="EMBL" id="MDW2800204.1"/>
    </source>
</evidence>
<evidence type="ECO:0000313" key="3">
    <source>
        <dbReference type="Proteomes" id="UP001276854"/>
    </source>
</evidence>
<dbReference type="InterPro" id="IPR047655">
    <property type="entry name" value="Transpos_IS630-like"/>
</dbReference>
<name>A0ABU4GRE8_9CLOT</name>
<dbReference type="Pfam" id="PF13358">
    <property type="entry name" value="DDE_3"/>
    <property type="match status" value="1"/>
</dbReference>
<dbReference type="SUPFAM" id="SSF46689">
    <property type="entry name" value="Homeodomain-like"/>
    <property type="match status" value="1"/>
</dbReference>
<feature type="non-terminal residue" evidence="2">
    <location>
        <position position="347"/>
    </location>
</feature>
<gene>
    <name evidence="2" type="ORF">RZO55_21780</name>
</gene>
<dbReference type="InterPro" id="IPR009057">
    <property type="entry name" value="Homeodomain-like_sf"/>
</dbReference>
<evidence type="ECO:0000259" key="1">
    <source>
        <dbReference type="Pfam" id="PF13358"/>
    </source>
</evidence>
<protein>
    <submittedName>
        <fullName evidence="2">IS630 family transposase</fullName>
    </submittedName>
</protein>
<comment type="caution">
    <text evidence="2">The sequence shown here is derived from an EMBL/GenBank/DDBJ whole genome shotgun (WGS) entry which is preliminary data.</text>
</comment>
<dbReference type="InterPro" id="IPR038717">
    <property type="entry name" value="Tc1-like_DDE_dom"/>
</dbReference>
<dbReference type="Gene3D" id="3.30.420.10">
    <property type="entry name" value="Ribonuclease H-like superfamily/Ribonuclease H"/>
    <property type="match status" value="1"/>
</dbReference>
<accession>A0ABU4GRE8</accession>
<keyword evidence="3" id="KW-1185">Reference proteome</keyword>
<sequence>MIFVRDLTTKEGNQLRHIIRKGSHPVKVRRAMVILASAQKMTVPNIARLYHLSEDHVRRLIHRFNKEGMKSLHPRYGGGRPRTFTPEQRAEIIELAQIPPRVLGLPFTHWSLSKLKQVAEERGIVDSISIETIRQILSEAKITYQHTKTWKESNDPEFHIKKKRIEQLYNDPPQDGRVICVDEFGPLSIQPYPGKGWFPQKKPDRLPATYTRKHGVRHLFAALDLKTDKLYAHIKKTKRHQDVLQFLKVLRRRYHRSERLYIVLDNFSPHHHKKVKTWARENNVELIYTPTYASWLNRIECHFGPLRKFVFEGSNYSSHDELAKAIQAYIRWRNKNKHHEAILKEQN</sequence>
<organism evidence="2 3">
    <name type="scientific">Clostridium boliviensis</name>
    <dbReference type="NCBI Taxonomy" id="318465"/>
    <lineage>
        <taxon>Bacteria</taxon>
        <taxon>Bacillati</taxon>
        <taxon>Bacillota</taxon>
        <taxon>Clostridia</taxon>
        <taxon>Eubacteriales</taxon>
        <taxon>Clostridiaceae</taxon>
        <taxon>Clostridium</taxon>
    </lineage>
</organism>
<dbReference type="InterPro" id="IPR012337">
    <property type="entry name" value="RNaseH-like_sf"/>
</dbReference>
<dbReference type="Pfam" id="PF13565">
    <property type="entry name" value="HTH_32"/>
    <property type="match status" value="1"/>
</dbReference>